<dbReference type="AlphaFoldDB" id="A0AAP0IAT2"/>
<reference evidence="1 2" key="1">
    <citation type="submission" date="2024-01" db="EMBL/GenBank/DDBJ databases">
        <title>Genome assemblies of Stephania.</title>
        <authorList>
            <person name="Yang L."/>
        </authorList>
    </citation>
    <scope>NUCLEOTIDE SEQUENCE [LARGE SCALE GENOMIC DNA]</scope>
    <source>
        <strain evidence="1">JXDWG</strain>
        <tissue evidence="1">Leaf</tissue>
    </source>
</reference>
<dbReference type="Proteomes" id="UP001419268">
    <property type="component" value="Unassembled WGS sequence"/>
</dbReference>
<evidence type="ECO:0000313" key="1">
    <source>
        <dbReference type="EMBL" id="KAK9111632.1"/>
    </source>
</evidence>
<name>A0AAP0IAT2_9MAGN</name>
<protein>
    <submittedName>
        <fullName evidence="1">Uncharacterized protein</fullName>
    </submittedName>
</protein>
<comment type="caution">
    <text evidence="1">The sequence shown here is derived from an EMBL/GenBank/DDBJ whole genome shotgun (WGS) entry which is preliminary data.</text>
</comment>
<dbReference type="EMBL" id="JBBNAG010000008">
    <property type="protein sequence ID" value="KAK9111632.1"/>
    <property type="molecule type" value="Genomic_DNA"/>
</dbReference>
<proteinExistence type="predicted"/>
<keyword evidence="2" id="KW-1185">Reference proteome</keyword>
<evidence type="ECO:0000313" key="2">
    <source>
        <dbReference type="Proteomes" id="UP001419268"/>
    </source>
</evidence>
<accession>A0AAP0IAT2</accession>
<sequence length="54" mass="6195">MDDDELLVWFYDGPKLRGKLGIVTSPDSPLRIPDHRILVLDGPQLKPSFVFYSH</sequence>
<organism evidence="1 2">
    <name type="scientific">Stephania cephalantha</name>
    <dbReference type="NCBI Taxonomy" id="152367"/>
    <lineage>
        <taxon>Eukaryota</taxon>
        <taxon>Viridiplantae</taxon>
        <taxon>Streptophyta</taxon>
        <taxon>Embryophyta</taxon>
        <taxon>Tracheophyta</taxon>
        <taxon>Spermatophyta</taxon>
        <taxon>Magnoliopsida</taxon>
        <taxon>Ranunculales</taxon>
        <taxon>Menispermaceae</taxon>
        <taxon>Menispermoideae</taxon>
        <taxon>Cissampelideae</taxon>
        <taxon>Stephania</taxon>
    </lineage>
</organism>
<gene>
    <name evidence="1" type="ORF">Scep_019151</name>
</gene>